<dbReference type="EMBL" id="JBHSOZ010000003">
    <property type="protein sequence ID" value="MFC5712373.1"/>
    <property type="molecule type" value="Genomic_DNA"/>
</dbReference>
<gene>
    <name evidence="2" type="ORF">ACFPU1_06235</name>
</gene>
<reference evidence="3" key="1">
    <citation type="journal article" date="2019" name="Int. J. Syst. Evol. Microbiol.">
        <title>The Global Catalogue of Microorganisms (GCM) 10K type strain sequencing project: providing services to taxonomists for standard genome sequencing and annotation.</title>
        <authorList>
            <consortium name="The Broad Institute Genomics Platform"/>
            <consortium name="The Broad Institute Genome Sequencing Center for Infectious Disease"/>
            <person name="Wu L."/>
            <person name="Ma J."/>
        </authorList>
    </citation>
    <scope>NUCLEOTIDE SEQUENCE [LARGE SCALE GENOMIC DNA]</scope>
    <source>
        <strain evidence="3">CECT 7184</strain>
    </source>
</reference>
<dbReference type="RefSeq" id="WP_385939487.1">
    <property type="nucleotide sequence ID" value="NZ_JBHSOZ010000003.1"/>
</dbReference>
<evidence type="ECO:0000256" key="1">
    <source>
        <dbReference type="SAM" id="SignalP"/>
    </source>
</evidence>
<protein>
    <recommendedName>
        <fullName evidence="4">Succinylglutamate desuccinylase / Aspartoacylase family protein</fullName>
    </recommendedName>
</protein>
<dbReference type="Gene3D" id="3.40.630.40">
    <property type="entry name" value="Zn-dependent exopeptidases"/>
    <property type="match status" value="1"/>
</dbReference>
<evidence type="ECO:0000313" key="3">
    <source>
        <dbReference type="Proteomes" id="UP001596142"/>
    </source>
</evidence>
<evidence type="ECO:0000313" key="2">
    <source>
        <dbReference type="EMBL" id="MFC5712373.1"/>
    </source>
</evidence>
<feature type="signal peptide" evidence="1">
    <location>
        <begin position="1"/>
        <end position="23"/>
    </location>
</feature>
<proteinExistence type="predicted"/>
<keyword evidence="3" id="KW-1185">Reference proteome</keyword>
<name>A0ABW0YMK7_9BACI</name>
<evidence type="ECO:0008006" key="4">
    <source>
        <dbReference type="Google" id="ProtNLM"/>
    </source>
</evidence>
<keyword evidence="1" id="KW-0732">Signal</keyword>
<dbReference type="Proteomes" id="UP001596142">
    <property type="component" value="Unassembled WGS sequence"/>
</dbReference>
<accession>A0ABW0YMK7</accession>
<sequence length="289" mass="32179">MKSLYVVLFIALHLLLIPEQAHASTAQDQDITLEDILTLEEPFADNDYNGNVDHSLPFEYRPGSTPILITAPHSVVHLREGEEKAAEIYTGALGFLLHEKTDVHYLYSTKRAEDANYAEGGLFKEAMTRIISQYDIQLVIDLHGAGRDHDFDIDLGTVYGKSLHSGRVEEFMNLFSRHGITDVRENDTFPAENPDTITHFSWAQLATPAVQVEINQKYRDPRDNIGAFLQVYNGLADIINSHSVAAALLSNQSGSIPFCGGHRVETALWKAAPKEGFLSPPPPICRRLL</sequence>
<organism evidence="2 3">
    <name type="scientific">Thalassorhabdus alkalitolerans</name>
    <dbReference type="NCBI Taxonomy" id="2282697"/>
    <lineage>
        <taxon>Bacteria</taxon>
        <taxon>Bacillati</taxon>
        <taxon>Bacillota</taxon>
        <taxon>Bacilli</taxon>
        <taxon>Bacillales</taxon>
        <taxon>Bacillaceae</taxon>
        <taxon>Thalassorhabdus</taxon>
    </lineage>
</organism>
<feature type="chain" id="PRO_5046950436" description="Succinylglutamate desuccinylase / Aspartoacylase family protein" evidence="1">
    <location>
        <begin position="24"/>
        <end position="289"/>
    </location>
</feature>
<comment type="caution">
    <text evidence="2">The sequence shown here is derived from an EMBL/GenBank/DDBJ whole genome shotgun (WGS) entry which is preliminary data.</text>
</comment>